<organism evidence="2 3">
    <name type="scientific">Nocardioides acrostichi</name>
    <dbReference type="NCBI Taxonomy" id="2784339"/>
    <lineage>
        <taxon>Bacteria</taxon>
        <taxon>Bacillati</taxon>
        <taxon>Actinomycetota</taxon>
        <taxon>Actinomycetes</taxon>
        <taxon>Propionibacteriales</taxon>
        <taxon>Nocardioidaceae</taxon>
        <taxon>Nocardioides</taxon>
    </lineage>
</organism>
<dbReference type="EMBL" id="JADIVZ010000005">
    <property type="protein sequence ID" value="MBF4162381.1"/>
    <property type="molecule type" value="Genomic_DNA"/>
</dbReference>
<dbReference type="SUPFAM" id="SSF54593">
    <property type="entry name" value="Glyoxalase/Bleomycin resistance protein/Dihydroxybiphenyl dioxygenase"/>
    <property type="match status" value="2"/>
</dbReference>
<evidence type="ECO:0000259" key="1">
    <source>
        <dbReference type="Pfam" id="PF18029"/>
    </source>
</evidence>
<dbReference type="PANTHER" id="PTHR35908:SF1">
    <property type="entry name" value="CONSERVED PROTEIN"/>
    <property type="match status" value="1"/>
</dbReference>
<dbReference type="PANTHER" id="PTHR35908">
    <property type="entry name" value="HYPOTHETICAL FUSION PROTEIN"/>
    <property type="match status" value="1"/>
</dbReference>
<feature type="domain" description="Glyoxalase-like" evidence="1">
    <location>
        <begin position="11"/>
        <end position="108"/>
    </location>
</feature>
<gene>
    <name evidence="2" type="ORF">ISG29_11830</name>
</gene>
<sequence>MGTARVVWKDLCLDVVDREAGAAFWAPTLGLTPEVSERNVSLDGETPRHRVWLNVVDRPHTVKNRLHLDLDGSVDDLLARGASVLSPASENGGRWTVMADPEGNEFCAFARDEPRRPGSDYRLHGVVVDCADTSLVAHWWGMRFGVEPVYYEEYEGWTLEGVAVDEEFTLDFGPVPEPRTVPNRVHWDVYGDVEELLGVGATYLWEGEAWHTLADPEGNEFCVFG</sequence>
<dbReference type="InterPro" id="IPR029068">
    <property type="entry name" value="Glyas_Bleomycin-R_OHBP_Dase"/>
</dbReference>
<dbReference type="AlphaFoldDB" id="A0A930Y7V2"/>
<keyword evidence="3" id="KW-1185">Reference proteome</keyword>
<comment type="caution">
    <text evidence="2">The sequence shown here is derived from an EMBL/GenBank/DDBJ whole genome shotgun (WGS) entry which is preliminary data.</text>
</comment>
<dbReference type="Pfam" id="PF18029">
    <property type="entry name" value="Glyoxalase_6"/>
    <property type="match status" value="2"/>
</dbReference>
<name>A0A930Y7V2_9ACTN</name>
<dbReference type="Gene3D" id="3.10.180.10">
    <property type="entry name" value="2,3-Dihydroxybiphenyl 1,2-Dioxygenase, domain 1"/>
    <property type="match status" value="2"/>
</dbReference>
<accession>A0A930Y7V2</accession>
<proteinExistence type="predicted"/>
<dbReference type="RefSeq" id="WP_194503643.1">
    <property type="nucleotide sequence ID" value="NZ_JADIVZ010000005.1"/>
</dbReference>
<reference evidence="2" key="1">
    <citation type="submission" date="2020-11" db="EMBL/GenBank/DDBJ databases">
        <title>Nocardioides sp. CBS4Y-1, whole genome shotgun sequence.</title>
        <authorList>
            <person name="Tuo L."/>
        </authorList>
    </citation>
    <scope>NUCLEOTIDE SEQUENCE</scope>
    <source>
        <strain evidence="2">CBS4Y-1</strain>
    </source>
</reference>
<evidence type="ECO:0000313" key="3">
    <source>
        <dbReference type="Proteomes" id="UP000656804"/>
    </source>
</evidence>
<dbReference type="Proteomes" id="UP000656804">
    <property type="component" value="Unassembled WGS sequence"/>
</dbReference>
<dbReference type="InterPro" id="IPR041581">
    <property type="entry name" value="Glyoxalase_6"/>
</dbReference>
<protein>
    <recommendedName>
        <fullName evidence="1">Glyoxalase-like domain-containing protein</fullName>
    </recommendedName>
</protein>
<evidence type="ECO:0000313" key="2">
    <source>
        <dbReference type="EMBL" id="MBF4162381.1"/>
    </source>
</evidence>
<feature type="domain" description="Glyoxalase-like" evidence="1">
    <location>
        <begin position="126"/>
        <end position="224"/>
    </location>
</feature>